<dbReference type="Proteomes" id="UP000634134">
    <property type="component" value="Unassembled WGS sequence"/>
</dbReference>
<protein>
    <submittedName>
        <fullName evidence="1">Uncharacterized protein</fullName>
    </submittedName>
</protein>
<organism evidence="1 2">
    <name type="scientific">Dyadobacter subterraneus</name>
    <dbReference type="NCBI Taxonomy" id="2773304"/>
    <lineage>
        <taxon>Bacteria</taxon>
        <taxon>Pseudomonadati</taxon>
        <taxon>Bacteroidota</taxon>
        <taxon>Cytophagia</taxon>
        <taxon>Cytophagales</taxon>
        <taxon>Spirosomataceae</taxon>
        <taxon>Dyadobacter</taxon>
    </lineage>
</organism>
<evidence type="ECO:0000313" key="2">
    <source>
        <dbReference type="Proteomes" id="UP000634134"/>
    </source>
</evidence>
<sequence length="200" mass="20301">MSGSPVTTSGTLALCFASGYSLPSDATQATWTAKIGGSLTSGYIPGATGSNTISDSPLRYYLERIGIGVSPTNHNLQVSNGYAKTDTSTRNVALFGSNEANTAHGLSIAVIRHASSQASCRVALDVIENNTGSGGTLNLMPYAGSVVIGSNNVGFDALELTGNFKYSGTLKPGGAAGVAGQFLKSNGLADVRISGCMDLP</sequence>
<proteinExistence type="predicted"/>
<evidence type="ECO:0000313" key="1">
    <source>
        <dbReference type="EMBL" id="MBE9462818.1"/>
    </source>
</evidence>
<dbReference type="EMBL" id="JACYGY010000001">
    <property type="protein sequence ID" value="MBE9462818.1"/>
    <property type="molecule type" value="Genomic_DNA"/>
</dbReference>
<reference evidence="2" key="1">
    <citation type="submission" date="2023-07" db="EMBL/GenBank/DDBJ databases">
        <title>Dyadobacter sp. nov 'subterranea' isolated from contaminted grondwater.</title>
        <authorList>
            <person name="Szabo I."/>
            <person name="Al-Omari J."/>
            <person name="Szerdahelyi S.G."/>
            <person name="Rado J."/>
        </authorList>
    </citation>
    <scope>NUCLEOTIDE SEQUENCE [LARGE SCALE GENOMIC DNA]</scope>
    <source>
        <strain evidence="2">UP-52</strain>
    </source>
</reference>
<comment type="caution">
    <text evidence="1">The sequence shown here is derived from an EMBL/GenBank/DDBJ whole genome shotgun (WGS) entry which is preliminary data.</text>
</comment>
<accession>A0ABR9WBF7</accession>
<gene>
    <name evidence="1" type="ORF">IEE83_13105</name>
</gene>
<dbReference type="RefSeq" id="WP_194120997.1">
    <property type="nucleotide sequence ID" value="NZ_JACYGY010000001.1"/>
</dbReference>
<keyword evidence="2" id="KW-1185">Reference proteome</keyword>
<name>A0ABR9WBF7_9BACT</name>